<organism evidence="4 5">
    <name type="scientific">Hucho hucho</name>
    <name type="common">huchen</name>
    <dbReference type="NCBI Taxonomy" id="62062"/>
    <lineage>
        <taxon>Eukaryota</taxon>
        <taxon>Metazoa</taxon>
        <taxon>Chordata</taxon>
        <taxon>Craniata</taxon>
        <taxon>Vertebrata</taxon>
        <taxon>Euteleostomi</taxon>
        <taxon>Actinopterygii</taxon>
        <taxon>Neopterygii</taxon>
        <taxon>Teleostei</taxon>
        <taxon>Protacanthopterygii</taxon>
        <taxon>Salmoniformes</taxon>
        <taxon>Salmonidae</taxon>
        <taxon>Salmoninae</taxon>
        <taxon>Hucho</taxon>
    </lineage>
</organism>
<dbReference type="GeneTree" id="ENSGT00390000016823"/>
<dbReference type="Pfam" id="PF05724">
    <property type="entry name" value="TPMT"/>
    <property type="match status" value="1"/>
</dbReference>
<dbReference type="PANTHER" id="PTHR10259:SF11">
    <property type="entry name" value="THIOPURINE S-METHYLTRANSFERASE"/>
    <property type="match status" value="1"/>
</dbReference>
<reference evidence="4" key="2">
    <citation type="submission" date="2025-08" db="UniProtKB">
        <authorList>
            <consortium name="Ensembl"/>
        </authorList>
    </citation>
    <scope>IDENTIFICATION</scope>
</reference>
<proteinExistence type="predicted"/>
<evidence type="ECO:0000256" key="2">
    <source>
        <dbReference type="ARBA" id="ARBA00022679"/>
    </source>
</evidence>
<evidence type="ECO:0000313" key="5">
    <source>
        <dbReference type="Proteomes" id="UP000314982"/>
    </source>
</evidence>
<dbReference type="AlphaFoldDB" id="A0A4W5NQH6"/>
<keyword evidence="1" id="KW-0489">Methyltransferase</keyword>
<keyword evidence="2" id="KW-0808">Transferase</keyword>
<protein>
    <submittedName>
        <fullName evidence="4">Uncharacterized protein</fullName>
    </submittedName>
</protein>
<reference evidence="5" key="1">
    <citation type="submission" date="2018-06" db="EMBL/GenBank/DDBJ databases">
        <title>Genome assembly of Danube salmon.</title>
        <authorList>
            <person name="Macqueen D.J."/>
            <person name="Gundappa M.K."/>
        </authorList>
    </citation>
    <scope>NUCLEOTIDE SEQUENCE [LARGE SCALE GENOMIC DNA]</scope>
</reference>
<dbReference type="SUPFAM" id="SSF53335">
    <property type="entry name" value="S-adenosyl-L-methionine-dependent methyltransferases"/>
    <property type="match status" value="1"/>
</dbReference>
<sequence>MKWQFFEDQKLIYSEEVVPAIPGAKVYRDSDGKIYLYQCDLYKFSSHRGSLVAINPRDREKYAALIMSSMDKACRYLLDTFLYNSELFKGKIFPEKVVSQYSFYFICIPGRSCDIEFIQSSDALPDVKHKEWGFDVFIERVHLFTPKTS</sequence>
<dbReference type="Gene3D" id="3.40.50.150">
    <property type="entry name" value="Vaccinia Virus protein VP39"/>
    <property type="match status" value="1"/>
</dbReference>
<evidence type="ECO:0000313" key="4">
    <source>
        <dbReference type="Ensembl" id="ENSHHUP00000052153.1"/>
    </source>
</evidence>
<dbReference type="GO" id="GO:0008119">
    <property type="term" value="F:thiopurine S-methyltransferase activity"/>
    <property type="evidence" value="ECO:0007669"/>
    <property type="project" value="TreeGrafter"/>
</dbReference>
<evidence type="ECO:0000256" key="1">
    <source>
        <dbReference type="ARBA" id="ARBA00022603"/>
    </source>
</evidence>
<dbReference type="InterPro" id="IPR029063">
    <property type="entry name" value="SAM-dependent_MTases_sf"/>
</dbReference>
<dbReference type="InterPro" id="IPR008854">
    <property type="entry name" value="TPMT"/>
</dbReference>
<keyword evidence="3" id="KW-0949">S-adenosyl-L-methionine</keyword>
<dbReference type="Proteomes" id="UP000314982">
    <property type="component" value="Unassembled WGS sequence"/>
</dbReference>
<keyword evidence="5" id="KW-1185">Reference proteome</keyword>
<dbReference type="PANTHER" id="PTHR10259">
    <property type="entry name" value="THIOPURINE S-METHYLTRANSFERASE"/>
    <property type="match status" value="1"/>
</dbReference>
<dbReference type="Ensembl" id="ENSHHUT00000053992.1">
    <property type="protein sequence ID" value="ENSHHUP00000052153.1"/>
    <property type="gene ID" value="ENSHHUG00000031325.1"/>
</dbReference>
<reference evidence="4" key="3">
    <citation type="submission" date="2025-09" db="UniProtKB">
        <authorList>
            <consortium name="Ensembl"/>
        </authorList>
    </citation>
    <scope>IDENTIFICATION</scope>
</reference>
<evidence type="ECO:0000256" key="3">
    <source>
        <dbReference type="ARBA" id="ARBA00022691"/>
    </source>
</evidence>
<dbReference type="GO" id="GO:0032259">
    <property type="term" value="P:methylation"/>
    <property type="evidence" value="ECO:0007669"/>
    <property type="project" value="UniProtKB-KW"/>
</dbReference>
<name>A0A4W5NQH6_9TELE</name>
<accession>A0A4W5NQH6</accession>